<dbReference type="EMBL" id="CM029051">
    <property type="protein sequence ID" value="KAG2560503.1"/>
    <property type="molecule type" value="Genomic_DNA"/>
</dbReference>
<accession>A0A8T0PF38</accession>
<comment type="caution">
    <text evidence="1">The sequence shown here is derived from an EMBL/GenBank/DDBJ whole genome shotgun (WGS) entry which is preliminary data.</text>
</comment>
<organism evidence="1 2">
    <name type="scientific">Panicum virgatum</name>
    <name type="common">Blackwell switchgrass</name>
    <dbReference type="NCBI Taxonomy" id="38727"/>
    <lineage>
        <taxon>Eukaryota</taxon>
        <taxon>Viridiplantae</taxon>
        <taxon>Streptophyta</taxon>
        <taxon>Embryophyta</taxon>
        <taxon>Tracheophyta</taxon>
        <taxon>Spermatophyta</taxon>
        <taxon>Magnoliopsida</taxon>
        <taxon>Liliopsida</taxon>
        <taxon>Poales</taxon>
        <taxon>Poaceae</taxon>
        <taxon>PACMAD clade</taxon>
        <taxon>Panicoideae</taxon>
        <taxon>Panicodae</taxon>
        <taxon>Paniceae</taxon>
        <taxon>Panicinae</taxon>
        <taxon>Panicum</taxon>
        <taxon>Panicum sect. Hiantes</taxon>
    </lineage>
</organism>
<dbReference type="AlphaFoldDB" id="A0A8T0PF38"/>
<evidence type="ECO:0000313" key="1">
    <source>
        <dbReference type="EMBL" id="KAG2560503.1"/>
    </source>
</evidence>
<sequence length="44" mass="5080">MATGRREARDGTTARKERARVISRQRRGILRRLYTVVCYACPGQ</sequence>
<proteinExistence type="predicted"/>
<keyword evidence="2" id="KW-1185">Reference proteome</keyword>
<protein>
    <submittedName>
        <fullName evidence="1">Uncharacterized protein</fullName>
    </submittedName>
</protein>
<gene>
    <name evidence="1" type="ORF">PVAP13_8KG065536</name>
</gene>
<name>A0A8T0PF38_PANVG</name>
<evidence type="ECO:0000313" key="2">
    <source>
        <dbReference type="Proteomes" id="UP000823388"/>
    </source>
</evidence>
<reference evidence="1" key="1">
    <citation type="submission" date="2020-05" db="EMBL/GenBank/DDBJ databases">
        <title>WGS assembly of Panicum virgatum.</title>
        <authorList>
            <person name="Lovell J.T."/>
            <person name="Jenkins J."/>
            <person name="Shu S."/>
            <person name="Juenger T.E."/>
            <person name="Schmutz J."/>
        </authorList>
    </citation>
    <scope>NUCLEOTIDE SEQUENCE</scope>
    <source>
        <strain evidence="1">AP13</strain>
    </source>
</reference>
<dbReference type="Proteomes" id="UP000823388">
    <property type="component" value="Chromosome 8K"/>
</dbReference>